<dbReference type="EMBL" id="CP041036">
    <property type="protein sequence ID" value="QDE32078.1"/>
    <property type="molecule type" value="Genomic_DNA"/>
</dbReference>
<dbReference type="PANTHER" id="PTHR38050:SF1">
    <property type="entry name" value="FERULOYL ESTERASE C"/>
    <property type="match status" value="1"/>
</dbReference>
<keyword evidence="3" id="KW-0964">Secreted</keyword>
<evidence type="ECO:0000256" key="5">
    <source>
        <dbReference type="ARBA" id="ARBA00022729"/>
    </source>
</evidence>
<keyword evidence="8" id="KW-0624">Polysaccharide degradation</keyword>
<proteinExistence type="inferred from homology"/>
<evidence type="ECO:0000256" key="3">
    <source>
        <dbReference type="ARBA" id="ARBA00022525"/>
    </source>
</evidence>
<sequence length="318" mass="34276">MIALKSKFNRCLILPKYLSIQKELRAFSATGFILSMTLLGLVGCGGGSDSKSVTTTTTKEQTETCVGQALLEGASCLKFQNREAVVYKPIEDPTAIALLLHGAPGHPNKVMQLFDAQMLSNKMSWLSVAPQGGAGGTWGWSSLNDGEETSNLDVDYVSDLLDELAAQYNVTSNKVYIFGYSAGGFMGYKLACLIPEKLTAVITLAGQFRGDFEACPTSTAVALHHFHSPSDTDVPMEGRTFGDITSVENTLNHWRLINGCAETSTITENAGVTSTSSATLTTQWDNCIKPVSYSSMANVNHESSYLSEVLYDIYKGSL</sequence>
<accession>A0A4Y5YHJ2</accession>
<keyword evidence="6" id="KW-0378">Hydrolase</keyword>
<dbReference type="InterPro" id="IPR029058">
    <property type="entry name" value="AB_hydrolase_fold"/>
</dbReference>
<dbReference type="RefSeq" id="WP_140234813.1">
    <property type="nucleotide sequence ID" value="NZ_CP041036.1"/>
</dbReference>
<dbReference type="SUPFAM" id="SSF53474">
    <property type="entry name" value="alpha/beta-Hydrolases"/>
    <property type="match status" value="1"/>
</dbReference>
<dbReference type="GO" id="GO:0045493">
    <property type="term" value="P:xylan catabolic process"/>
    <property type="evidence" value="ECO:0007669"/>
    <property type="project" value="UniProtKB-KW"/>
</dbReference>
<evidence type="ECO:0000256" key="8">
    <source>
        <dbReference type="ARBA" id="ARBA00023326"/>
    </source>
</evidence>
<organism evidence="11 12">
    <name type="scientific">Shewanella polaris</name>
    <dbReference type="NCBI Taxonomy" id="2588449"/>
    <lineage>
        <taxon>Bacteria</taxon>
        <taxon>Pseudomonadati</taxon>
        <taxon>Pseudomonadota</taxon>
        <taxon>Gammaproteobacteria</taxon>
        <taxon>Alteromonadales</taxon>
        <taxon>Shewanellaceae</taxon>
        <taxon>Shewanella</taxon>
    </lineage>
</organism>
<dbReference type="Gene3D" id="3.40.50.1820">
    <property type="entry name" value="alpha/beta hydrolase"/>
    <property type="match status" value="1"/>
</dbReference>
<dbReference type="Proteomes" id="UP000319809">
    <property type="component" value="Chromosome"/>
</dbReference>
<evidence type="ECO:0000256" key="6">
    <source>
        <dbReference type="ARBA" id="ARBA00022801"/>
    </source>
</evidence>
<evidence type="ECO:0000259" key="10">
    <source>
        <dbReference type="Pfam" id="PF02230"/>
    </source>
</evidence>
<dbReference type="InterPro" id="IPR043595">
    <property type="entry name" value="FaeB/C/D"/>
</dbReference>
<dbReference type="InterPro" id="IPR003140">
    <property type="entry name" value="PLipase/COase/thioEstase"/>
</dbReference>
<dbReference type="AlphaFoldDB" id="A0A4Y5YHJ2"/>
<evidence type="ECO:0000256" key="9">
    <source>
        <dbReference type="ARBA" id="ARBA00025250"/>
    </source>
</evidence>
<keyword evidence="12" id="KW-1185">Reference proteome</keyword>
<evidence type="ECO:0000256" key="2">
    <source>
        <dbReference type="ARBA" id="ARBA00010278"/>
    </source>
</evidence>
<dbReference type="GO" id="GO:0005576">
    <property type="term" value="C:extracellular region"/>
    <property type="evidence" value="ECO:0007669"/>
    <property type="project" value="UniProtKB-SubCell"/>
</dbReference>
<keyword evidence="4" id="KW-0858">Xylan degradation</keyword>
<gene>
    <name evidence="11" type="ORF">FH971_14575</name>
</gene>
<feature type="domain" description="Phospholipase/carboxylesterase/thioesterase" evidence="10">
    <location>
        <begin position="83"/>
        <end position="236"/>
    </location>
</feature>
<keyword evidence="5" id="KW-0732">Signal</keyword>
<dbReference type="PANTHER" id="PTHR38050">
    <property type="match status" value="1"/>
</dbReference>
<evidence type="ECO:0000256" key="7">
    <source>
        <dbReference type="ARBA" id="ARBA00023277"/>
    </source>
</evidence>
<reference evidence="11 12" key="1">
    <citation type="submission" date="2019-06" db="EMBL/GenBank/DDBJ databases">
        <title>The genome of Shewanella sp. SM1901.</title>
        <authorList>
            <person name="Cha Q."/>
        </authorList>
    </citation>
    <scope>NUCLEOTIDE SEQUENCE [LARGE SCALE GENOMIC DNA]</scope>
    <source>
        <strain evidence="11 12">SM1901</strain>
    </source>
</reference>
<evidence type="ECO:0000313" key="12">
    <source>
        <dbReference type="Proteomes" id="UP000319809"/>
    </source>
</evidence>
<keyword evidence="7" id="KW-0119">Carbohydrate metabolism</keyword>
<comment type="function">
    <text evidence="9">Involved in degradation of plant cell walls. Hydrolyzes the feruloyl-arabinose ester bond in arabinoxylans, and the feruloyl-galactose ester bond in pectin. Active against paranitrophenyl-acetate, methyl ferulate and wheat arabinoxylan.</text>
</comment>
<dbReference type="GO" id="GO:0030600">
    <property type="term" value="F:feruloyl esterase activity"/>
    <property type="evidence" value="ECO:0007669"/>
    <property type="project" value="InterPro"/>
</dbReference>
<dbReference type="Pfam" id="PF02230">
    <property type="entry name" value="Abhydrolase_2"/>
    <property type="match status" value="1"/>
</dbReference>
<dbReference type="KEGG" id="spol:FH971_14575"/>
<comment type="similarity">
    <text evidence="2">Belongs to the faeC family.</text>
</comment>
<evidence type="ECO:0000256" key="4">
    <source>
        <dbReference type="ARBA" id="ARBA00022651"/>
    </source>
</evidence>
<name>A0A4Y5YHJ2_9GAMM</name>
<evidence type="ECO:0000256" key="1">
    <source>
        <dbReference type="ARBA" id="ARBA00004613"/>
    </source>
</evidence>
<comment type="subcellular location">
    <subcellularLocation>
        <location evidence="1">Secreted</location>
    </subcellularLocation>
</comment>
<evidence type="ECO:0000313" key="11">
    <source>
        <dbReference type="EMBL" id="QDE32078.1"/>
    </source>
</evidence>
<protein>
    <recommendedName>
        <fullName evidence="10">Phospholipase/carboxylesterase/thioesterase domain-containing protein</fullName>
    </recommendedName>
</protein>